<evidence type="ECO:0000256" key="4">
    <source>
        <dbReference type="ARBA" id="ARBA00022989"/>
    </source>
</evidence>
<evidence type="ECO:0000256" key="3">
    <source>
        <dbReference type="ARBA" id="ARBA00022692"/>
    </source>
</evidence>
<evidence type="ECO:0000313" key="7">
    <source>
        <dbReference type="EMBL" id="TWU24013.1"/>
    </source>
</evidence>
<feature type="transmembrane region" description="Helical" evidence="6">
    <location>
        <begin position="111"/>
        <end position="131"/>
    </location>
</feature>
<proteinExistence type="predicted"/>
<dbReference type="EMBL" id="SJPT01000003">
    <property type="protein sequence ID" value="TWU24013.1"/>
    <property type="molecule type" value="Genomic_DNA"/>
</dbReference>
<accession>A0A5C6CGI6</accession>
<evidence type="ECO:0000313" key="8">
    <source>
        <dbReference type="Proteomes" id="UP000316304"/>
    </source>
</evidence>
<comment type="subcellular location">
    <subcellularLocation>
        <location evidence="1">Cell membrane</location>
        <topology evidence="1">Multi-pass membrane protein</topology>
    </subcellularLocation>
</comment>
<gene>
    <name evidence="7" type="ORF">Pla52o_19360</name>
</gene>
<dbReference type="AlphaFoldDB" id="A0A5C6CGI6"/>
<keyword evidence="2" id="KW-1003">Cell membrane</keyword>
<comment type="caution">
    <text evidence="7">The sequence shown here is derived from an EMBL/GenBank/DDBJ whole genome shotgun (WGS) entry which is preliminary data.</text>
</comment>
<feature type="transmembrane region" description="Helical" evidence="6">
    <location>
        <begin position="143"/>
        <end position="163"/>
    </location>
</feature>
<feature type="transmembrane region" description="Helical" evidence="6">
    <location>
        <begin position="364"/>
        <end position="384"/>
    </location>
</feature>
<evidence type="ECO:0000256" key="1">
    <source>
        <dbReference type="ARBA" id="ARBA00004651"/>
    </source>
</evidence>
<dbReference type="Proteomes" id="UP000316304">
    <property type="component" value="Unassembled WGS sequence"/>
</dbReference>
<dbReference type="RefSeq" id="WP_197169123.1">
    <property type="nucleotide sequence ID" value="NZ_SJPT01000003.1"/>
</dbReference>
<evidence type="ECO:0000256" key="6">
    <source>
        <dbReference type="SAM" id="Phobius"/>
    </source>
</evidence>
<dbReference type="GO" id="GO:0005886">
    <property type="term" value="C:plasma membrane"/>
    <property type="evidence" value="ECO:0007669"/>
    <property type="project" value="UniProtKB-SubCell"/>
</dbReference>
<organism evidence="7 8">
    <name type="scientific">Novipirellula galeiformis</name>
    <dbReference type="NCBI Taxonomy" id="2528004"/>
    <lineage>
        <taxon>Bacteria</taxon>
        <taxon>Pseudomonadati</taxon>
        <taxon>Planctomycetota</taxon>
        <taxon>Planctomycetia</taxon>
        <taxon>Pirellulales</taxon>
        <taxon>Pirellulaceae</taxon>
        <taxon>Novipirellula</taxon>
    </lineage>
</organism>
<evidence type="ECO:0000256" key="5">
    <source>
        <dbReference type="ARBA" id="ARBA00023136"/>
    </source>
</evidence>
<keyword evidence="4 6" id="KW-1133">Transmembrane helix</keyword>
<reference evidence="7 8" key="1">
    <citation type="submission" date="2019-02" db="EMBL/GenBank/DDBJ databases">
        <title>Deep-cultivation of Planctomycetes and their phenomic and genomic characterization uncovers novel biology.</title>
        <authorList>
            <person name="Wiegand S."/>
            <person name="Jogler M."/>
            <person name="Boedeker C."/>
            <person name="Pinto D."/>
            <person name="Vollmers J."/>
            <person name="Rivas-Marin E."/>
            <person name="Kohn T."/>
            <person name="Peeters S.H."/>
            <person name="Heuer A."/>
            <person name="Rast P."/>
            <person name="Oberbeckmann S."/>
            <person name="Bunk B."/>
            <person name="Jeske O."/>
            <person name="Meyerdierks A."/>
            <person name="Storesund J.E."/>
            <person name="Kallscheuer N."/>
            <person name="Luecker S."/>
            <person name="Lage O.M."/>
            <person name="Pohl T."/>
            <person name="Merkel B.J."/>
            <person name="Hornburger P."/>
            <person name="Mueller R.-W."/>
            <person name="Bruemmer F."/>
            <person name="Labrenz M."/>
            <person name="Spormann A.M."/>
            <person name="Op Den Camp H."/>
            <person name="Overmann J."/>
            <person name="Amann R."/>
            <person name="Jetten M.S.M."/>
            <person name="Mascher T."/>
            <person name="Medema M.H."/>
            <person name="Devos D.P."/>
            <person name="Kaster A.-K."/>
            <person name="Ovreas L."/>
            <person name="Rohde M."/>
            <person name="Galperin M.Y."/>
            <person name="Jogler C."/>
        </authorList>
    </citation>
    <scope>NUCLEOTIDE SEQUENCE [LARGE SCALE GENOMIC DNA]</scope>
    <source>
        <strain evidence="7 8">Pla52o</strain>
    </source>
</reference>
<keyword evidence="8" id="KW-1185">Reference proteome</keyword>
<keyword evidence="5 6" id="KW-0472">Membrane</keyword>
<feature type="transmembrane region" description="Helical" evidence="6">
    <location>
        <begin position="323"/>
        <end position="344"/>
    </location>
</feature>
<evidence type="ECO:0000256" key="2">
    <source>
        <dbReference type="ARBA" id="ARBA00022475"/>
    </source>
</evidence>
<feature type="transmembrane region" description="Helical" evidence="6">
    <location>
        <begin position="415"/>
        <end position="441"/>
    </location>
</feature>
<sequence length="482" mass="51231">MTQHLAEPAACAETVRVSRTRRNAIMVATRRVASNRGGLALLDQGIVSGTNFVTSLIVGRYLGKENLGILFITLSMYTVLQCITDQLVHTPYLVRAPHFNGQRSKGYTGSVLAHAALLTLLAIGLIAVTAVGMGLTDSANGPLASSMLLLTILLPGMMLREFIHSLLHNQLRQAEAVLLDGAVAAVQLVALLLWWWNESLTVGHTLIAIGGASALVGAFWLPRLIRNVKVTLNLIASDFRHNWKIGRWTLGSYLVGSSAPTVLPWLLAITHGTQATGLLAACLTLIGLAQTFLRGLGKYMAPQMSVSYAQGGSVALRKTVQTFLVYALSVVTLMALVLGIGGQWLVQLVYGSEYDDVSRVMQCLALGCWVQTIDIVVGNGLLAVALSNRNFWADCVRCAVTAGLAFLVIPRLGPLGVAIALVVGMVAGLAIRIPCLLTALAQLPERSSPELQALLGSSEISSVEQDVEQDVTGVGEISPVVS</sequence>
<feature type="transmembrane region" description="Helical" evidence="6">
    <location>
        <begin position="175"/>
        <end position="196"/>
    </location>
</feature>
<dbReference type="InterPro" id="IPR050833">
    <property type="entry name" value="Poly_Biosynth_Transport"/>
</dbReference>
<dbReference type="PANTHER" id="PTHR30250">
    <property type="entry name" value="PST FAMILY PREDICTED COLANIC ACID TRANSPORTER"/>
    <property type="match status" value="1"/>
</dbReference>
<feature type="transmembrane region" description="Helical" evidence="6">
    <location>
        <begin position="275"/>
        <end position="293"/>
    </location>
</feature>
<protein>
    <submittedName>
        <fullName evidence="7">MurJ-like flippase</fullName>
    </submittedName>
</protein>
<keyword evidence="3 6" id="KW-0812">Transmembrane</keyword>
<name>A0A5C6CGI6_9BACT</name>
<feature type="transmembrane region" description="Helical" evidence="6">
    <location>
        <begin position="202"/>
        <end position="221"/>
    </location>
</feature>
<dbReference type="PANTHER" id="PTHR30250:SF11">
    <property type="entry name" value="O-ANTIGEN TRANSPORTER-RELATED"/>
    <property type="match status" value="1"/>
</dbReference>
<feature type="transmembrane region" description="Helical" evidence="6">
    <location>
        <begin position="250"/>
        <end position="269"/>
    </location>
</feature>